<dbReference type="GO" id="GO:0008270">
    <property type="term" value="F:zinc ion binding"/>
    <property type="evidence" value="ECO:0007669"/>
    <property type="project" value="InterPro"/>
</dbReference>
<dbReference type="Proteomes" id="UP000187209">
    <property type="component" value="Unassembled WGS sequence"/>
</dbReference>
<name>A0A1R2CKV9_9CILI</name>
<dbReference type="InterPro" id="IPR012337">
    <property type="entry name" value="RNaseH-like_sf"/>
</dbReference>
<dbReference type="InterPro" id="IPR036397">
    <property type="entry name" value="RNaseH_sf"/>
</dbReference>
<dbReference type="PANTHER" id="PTHR47765">
    <property type="entry name" value="3'-5' EXONUCLEASE DOMAIN-CONTAINING PROTEIN"/>
    <property type="match status" value="1"/>
</dbReference>
<organism evidence="2 3">
    <name type="scientific">Stentor coeruleus</name>
    <dbReference type="NCBI Taxonomy" id="5963"/>
    <lineage>
        <taxon>Eukaryota</taxon>
        <taxon>Sar</taxon>
        <taxon>Alveolata</taxon>
        <taxon>Ciliophora</taxon>
        <taxon>Postciliodesmatophora</taxon>
        <taxon>Heterotrichea</taxon>
        <taxon>Heterotrichida</taxon>
        <taxon>Stentoridae</taxon>
        <taxon>Stentor</taxon>
    </lineage>
</organism>
<dbReference type="GO" id="GO:0006139">
    <property type="term" value="P:nucleobase-containing compound metabolic process"/>
    <property type="evidence" value="ECO:0007669"/>
    <property type="project" value="InterPro"/>
</dbReference>
<dbReference type="InterPro" id="IPR036875">
    <property type="entry name" value="Znf_CCHC_sf"/>
</dbReference>
<dbReference type="GO" id="GO:0003676">
    <property type="term" value="F:nucleic acid binding"/>
    <property type="evidence" value="ECO:0007669"/>
    <property type="project" value="InterPro"/>
</dbReference>
<evidence type="ECO:0000259" key="1">
    <source>
        <dbReference type="Pfam" id="PF01612"/>
    </source>
</evidence>
<feature type="domain" description="3'-5' exonuclease" evidence="1">
    <location>
        <begin position="2"/>
        <end position="159"/>
    </location>
</feature>
<dbReference type="Pfam" id="PF01612">
    <property type="entry name" value="DNA_pol_A_exo1"/>
    <property type="match status" value="1"/>
</dbReference>
<dbReference type="OrthoDB" id="428841at2759"/>
<dbReference type="Gene3D" id="3.30.420.10">
    <property type="entry name" value="Ribonuclease H-like superfamily/Ribonuclease H"/>
    <property type="match status" value="1"/>
</dbReference>
<dbReference type="GO" id="GO:0008408">
    <property type="term" value="F:3'-5' exonuclease activity"/>
    <property type="evidence" value="ECO:0007669"/>
    <property type="project" value="InterPro"/>
</dbReference>
<dbReference type="SUPFAM" id="SSF53098">
    <property type="entry name" value="Ribonuclease H-like"/>
    <property type="match status" value="1"/>
</dbReference>
<reference evidence="2 3" key="1">
    <citation type="submission" date="2016-11" db="EMBL/GenBank/DDBJ databases">
        <title>The macronuclear genome of Stentor coeruleus: a giant cell with tiny introns.</title>
        <authorList>
            <person name="Slabodnick M."/>
            <person name="Ruby J.G."/>
            <person name="Reiff S.B."/>
            <person name="Swart E.C."/>
            <person name="Gosai S."/>
            <person name="Prabakaran S."/>
            <person name="Witkowska E."/>
            <person name="Larue G.E."/>
            <person name="Fisher S."/>
            <person name="Freeman R.M."/>
            <person name="Gunawardena J."/>
            <person name="Chu W."/>
            <person name="Stover N.A."/>
            <person name="Gregory B.D."/>
            <person name="Nowacki M."/>
            <person name="Derisi J."/>
            <person name="Roy S.W."/>
            <person name="Marshall W.F."/>
            <person name="Sood P."/>
        </authorList>
    </citation>
    <scope>NUCLEOTIDE SEQUENCE [LARGE SCALE GENOMIC DNA]</scope>
    <source>
        <strain evidence="2">WM001</strain>
    </source>
</reference>
<evidence type="ECO:0000313" key="2">
    <source>
        <dbReference type="EMBL" id="OMJ89649.1"/>
    </source>
</evidence>
<dbReference type="PANTHER" id="PTHR47765:SF2">
    <property type="entry name" value="EXONUCLEASE MUT-7 HOMOLOG"/>
    <property type="match status" value="1"/>
</dbReference>
<dbReference type="Gene3D" id="4.10.60.10">
    <property type="entry name" value="Zinc finger, CCHC-type"/>
    <property type="match status" value="1"/>
</dbReference>
<protein>
    <recommendedName>
        <fullName evidence="1">3'-5' exonuclease domain-containing protein</fullName>
    </recommendedName>
</protein>
<dbReference type="InterPro" id="IPR052408">
    <property type="entry name" value="Exonuclease_MUT-7-like"/>
</dbReference>
<dbReference type="InterPro" id="IPR002562">
    <property type="entry name" value="3'-5'_exonuclease_dom"/>
</dbReference>
<dbReference type="EMBL" id="MPUH01000121">
    <property type="protein sequence ID" value="OMJ89649.1"/>
    <property type="molecule type" value="Genomic_DNA"/>
</dbReference>
<sequence length="223" mass="25281">MKIISLDSEWKTDLGLNGFSPTSILQLATSNSIYLIDLEICCNFKDFDNYLYEVFTDPDILKIGIGFDGDLSRLKQSYPDCISFQIELSGYIDLISVFAGHFKYYPGGLIGLCEILLNEKLCKLDQMSNWNQRPLRKAQIHYAACDSFVCLLIYQKLKDIGANMEVRIEDMPKNTPKKVGDVCEECNSKSHFKSDCPQLKRCNVCGRSEHNALNCPCFVVKVS</sequence>
<gene>
    <name evidence="2" type="ORF">SteCoe_8195</name>
</gene>
<accession>A0A1R2CKV9</accession>
<keyword evidence="3" id="KW-1185">Reference proteome</keyword>
<comment type="caution">
    <text evidence="2">The sequence shown here is derived from an EMBL/GenBank/DDBJ whole genome shotgun (WGS) entry which is preliminary data.</text>
</comment>
<evidence type="ECO:0000313" key="3">
    <source>
        <dbReference type="Proteomes" id="UP000187209"/>
    </source>
</evidence>
<proteinExistence type="predicted"/>
<dbReference type="AlphaFoldDB" id="A0A1R2CKV9"/>
<dbReference type="SUPFAM" id="SSF57756">
    <property type="entry name" value="Retrovirus zinc finger-like domains"/>
    <property type="match status" value="1"/>
</dbReference>